<comment type="similarity">
    <text evidence="1">Belongs to the stealth family.</text>
</comment>
<protein>
    <recommendedName>
        <fullName evidence="11">Glycosyltransferase</fullName>
    </recommendedName>
</protein>
<proteinExistence type="inferred from homology"/>
<dbReference type="PANTHER" id="PTHR24045">
    <property type="match status" value="1"/>
</dbReference>
<evidence type="ECO:0000256" key="3">
    <source>
        <dbReference type="ARBA" id="ARBA00023169"/>
    </source>
</evidence>
<feature type="region of interest" description="Disordered" evidence="4">
    <location>
        <begin position="383"/>
        <end position="417"/>
    </location>
</feature>
<evidence type="ECO:0000313" key="9">
    <source>
        <dbReference type="EMBL" id="GAA5153735.1"/>
    </source>
</evidence>
<feature type="domain" description="Stealth protein CR2 conserved region 2" evidence="6">
    <location>
        <begin position="661"/>
        <end position="763"/>
    </location>
</feature>
<dbReference type="Proteomes" id="UP001500221">
    <property type="component" value="Unassembled WGS sequence"/>
</dbReference>
<keyword evidence="3" id="KW-0270">Exopolysaccharide synthesis</keyword>
<dbReference type="PANTHER" id="PTHR24045:SF0">
    <property type="entry name" value="N-ACETYLGLUCOSAMINE-1-PHOSPHOTRANSFERASE SUBUNITS ALPHA_BETA"/>
    <property type="match status" value="1"/>
</dbReference>
<evidence type="ECO:0000313" key="10">
    <source>
        <dbReference type="Proteomes" id="UP001500221"/>
    </source>
</evidence>
<evidence type="ECO:0000256" key="1">
    <source>
        <dbReference type="ARBA" id="ARBA00007583"/>
    </source>
</evidence>
<dbReference type="InterPro" id="IPR021520">
    <property type="entry name" value="Stealth_CR2"/>
</dbReference>
<evidence type="ECO:0000259" key="5">
    <source>
        <dbReference type="Pfam" id="PF00534"/>
    </source>
</evidence>
<feature type="domain" description="Stealth protein CR1 conserved region 1" evidence="7">
    <location>
        <begin position="621"/>
        <end position="646"/>
    </location>
</feature>
<dbReference type="InterPro" id="IPR031358">
    <property type="entry name" value="Stealth_CR1"/>
</dbReference>
<gene>
    <name evidence="9" type="ORF">GCM10023340_36230</name>
</gene>
<reference evidence="10" key="1">
    <citation type="journal article" date="2019" name="Int. J. Syst. Evol. Microbiol.">
        <title>The Global Catalogue of Microorganisms (GCM) 10K type strain sequencing project: providing services to taxonomists for standard genome sequencing and annotation.</title>
        <authorList>
            <consortium name="The Broad Institute Genomics Platform"/>
            <consortium name="The Broad Institute Genome Sequencing Center for Infectious Disease"/>
            <person name="Wu L."/>
            <person name="Ma J."/>
        </authorList>
    </citation>
    <scope>NUCLEOTIDE SEQUENCE [LARGE SCALE GENOMIC DNA]</scope>
    <source>
        <strain evidence="10">JCM 18459</strain>
    </source>
</reference>
<dbReference type="Pfam" id="PF17101">
    <property type="entry name" value="Stealth_CR1"/>
    <property type="match status" value="1"/>
</dbReference>
<dbReference type="SUPFAM" id="SSF53756">
    <property type="entry name" value="UDP-Glycosyltransferase/glycogen phosphorylase"/>
    <property type="match status" value="1"/>
</dbReference>
<dbReference type="Pfam" id="PF00534">
    <property type="entry name" value="Glycos_transf_1"/>
    <property type="match status" value="1"/>
</dbReference>
<dbReference type="InterPro" id="IPR031357">
    <property type="entry name" value="Stealth_CR3"/>
</dbReference>
<evidence type="ECO:0008006" key="11">
    <source>
        <dbReference type="Google" id="ProtNLM"/>
    </source>
</evidence>
<dbReference type="RefSeq" id="WP_345461937.1">
    <property type="nucleotide sequence ID" value="NZ_BAABKG010000005.1"/>
</dbReference>
<feature type="domain" description="Stealth protein CR3 conserved region 3" evidence="8">
    <location>
        <begin position="808"/>
        <end position="854"/>
    </location>
</feature>
<feature type="domain" description="Glycosyl transferase family 1" evidence="5">
    <location>
        <begin position="197"/>
        <end position="353"/>
    </location>
</feature>
<evidence type="ECO:0000256" key="4">
    <source>
        <dbReference type="SAM" id="MobiDB-lite"/>
    </source>
</evidence>
<dbReference type="EMBL" id="BAABKG010000005">
    <property type="protein sequence ID" value="GAA5153735.1"/>
    <property type="molecule type" value="Genomic_DNA"/>
</dbReference>
<name>A0ABP9PX72_9ACTN</name>
<dbReference type="Pfam" id="PF17102">
    <property type="entry name" value="Stealth_CR3"/>
    <property type="match status" value="1"/>
</dbReference>
<evidence type="ECO:0000259" key="6">
    <source>
        <dbReference type="Pfam" id="PF11380"/>
    </source>
</evidence>
<evidence type="ECO:0000259" key="8">
    <source>
        <dbReference type="Pfam" id="PF17102"/>
    </source>
</evidence>
<organism evidence="9 10">
    <name type="scientific">Nocardioides marinquilinus</name>
    <dbReference type="NCBI Taxonomy" id="1210400"/>
    <lineage>
        <taxon>Bacteria</taxon>
        <taxon>Bacillati</taxon>
        <taxon>Actinomycetota</taxon>
        <taxon>Actinomycetes</taxon>
        <taxon>Propionibacteriales</taxon>
        <taxon>Nocardioidaceae</taxon>
        <taxon>Nocardioides</taxon>
    </lineage>
</organism>
<dbReference type="Gene3D" id="3.40.50.2000">
    <property type="entry name" value="Glycogen Phosphorylase B"/>
    <property type="match status" value="2"/>
</dbReference>
<dbReference type="InterPro" id="IPR047141">
    <property type="entry name" value="Stealth"/>
</dbReference>
<accession>A0ABP9PX72</accession>
<dbReference type="Pfam" id="PF11380">
    <property type="entry name" value="Stealth_CR2"/>
    <property type="match status" value="1"/>
</dbReference>
<evidence type="ECO:0000256" key="2">
    <source>
        <dbReference type="ARBA" id="ARBA00022679"/>
    </source>
</evidence>
<sequence>MRVAFLIATVHDRGGTAGAVATQANALVARPEVTSVEVLSVYRRDDGHHFPLDPRVVVRDLADLRPGAGADPSLTGRPPLQVPLGTDPGLDAHADVTLEAALPGLEADVLVTVTPAMLAYAVQLAPARTAVVHQEHRASHSRPNGRDLLLDRARRADTVAMLTEPMAHWLRGELGASSPPVVVVPNALAPGYRPRSRLTEPVIVAAGRLDNEKRWPALVGAFAEVADRMPGWRVRIFGDGPARFDIMATARRHGLWDRVELPGPTTDMTTEWARGSISALTSQPGEGFPLVIQEAMAAGVPVVAYDMPTGPRDQIHHGVDGLLVTQGGQQALAAALLRLATDDAERQRLGEAALATAAGWDSAAITDRWVEVLGTAVERRSHAAGGAGRSAVVHAQAPPTPPPDADVAPHGHEGAGLTPQRCRHEALAAVAAAVRAAVGERGWFVLPPHRTAATVTDGDDPPTVVVPMAAREPVVRALGAGGALPPYLSLHDPEARGWPSRRGRPEEMVAPLLRARSPRLLVEPWPRVGGAGAADDGGGTGPLDLGPGPWASLLRGCGVAVELWEAGPDGALHSPGGATYATQVPPDVVRDGTVVGRVHDVEVPVLPGTLVPTPFELRGEVDAVYTWVDGSDPAWDAARAARLDALDDPRLRERASSGRARYLDRGELRYSLRSLHLFAPWVRRIHVVTAGQVPAWLDVDHPRIHLVDHADLLPPEALPTFNSHAIETALHRIDGLAEHFVYLNDDFVLGRPTRPEAFFGPGGTTAVVPSTSLVGLPGEQRLPWAWAAQNNRRLLHDALGVELVTTLAHAPYAHRVSVLREVEARFAEAVAATARAPFRSPTDVSMLSSLAQHYGLATGTAHVAQADWAFVDLSAATVRRRLLDLLERDRDGFCLADQHDFARDPEVVTALVTRVLETYLPVAAPWER</sequence>
<evidence type="ECO:0000259" key="7">
    <source>
        <dbReference type="Pfam" id="PF17101"/>
    </source>
</evidence>
<comment type="caution">
    <text evidence="9">The sequence shown here is derived from an EMBL/GenBank/DDBJ whole genome shotgun (WGS) entry which is preliminary data.</text>
</comment>
<keyword evidence="2" id="KW-0808">Transferase</keyword>
<keyword evidence="10" id="KW-1185">Reference proteome</keyword>
<dbReference type="InterPro" id="IPR001296">
    <property type="entry name" value="Glyco_trans_1"/>
</dbReference>